<evidence type="ECO:0000313" key="8">
    <source>
        <dbReference type="Proteomes" id="UP001205560"/>
    </source>
</evidence>
<keyword evidence="4 6" id="KW-1133">Transmembrane helix</keyword>
<organism evidence="7 8">
    <name type="scientific">Massilia norwichensis</name>
    <dbReference type="NCBI Taxonomy" id="1442366"/>
    <lineage>
        <taxon>Bacteria</taxon>
        <taxon>Pseudomonadati</taxon>
        <taxon>Pseudomonadota</taxon>
        <taxon>Betaproteobacteria</taxon>
        <taxon>Burkholderiales</taxon>
        <taxon>Oxalobacteraceae</taxon>
        <taxon>Telluria group</taxon>
        <taxon>Massilia</taxon>
    </lineage>
</organism>
<keyword evidence="8" id="KW-1185">Reference proteome</keyword>
<comment type="subcellular location">
    <subcellularLocation>
        <location evidence="1">Membrane</location>
        <topology evidence="1">Multi-pass membrane protein</topology>
    </subcellularLocation>
</comment>
<protein>
    <submittedName>
        <fullName evidence="7">AI-2E family transporter</fullName>
    </submittedName>
</protein>
<comment type="caution">
    <text evidence="7">The sequence shown here is derived from an EMBL/GenBank/DDBJ whole genome shotgun (WGS) entry which is preliminary data.</text>
</comment>
<reference evidence="7 8" key="1">
    <citation type="submission" date="2022-08" db="EMBL/GenBank/DDBJ databases">
        <title>Reclassification of Massilia species as members of the genera Telluria, Duganella, Pseudoduganella, Mokoshia gen. nov. and Zemynaea gen. nov. using orthogonal and non-orthogonal genome-based approaches.</title>
        <authorList>
            <person name="Bowman J.P."/>
        </authorList>
    </citation>
    <scope>NUCLEOTIDE SEQUENCE [LARGE SCALE GENOMIC DNA]</scope>
    <source>
        <strain evidence="7 8">LMG 28164</strain>
    </source>
</reference>
<feature type="transmembrane region" description="Helical" evidence="6">
    <location>
        <begin position="158"/>
        <end position="176"/>
    </location>
</feature>
<keyword evidence="3 6" id="KW-0812">Transmembrane</keyword>
<dbReference type="Proteomes" id="UP001205560">
    <property type="component" value="Unassembled WGS sequence"/>
</dbReference>
<evidence type="ECO:0000313" key="7">
    <source>
        <dbReference type="EMBL" id="MCS0590530.1"/>
    </source>
</evidence>
<feature type="transmembrane region" description="Helical" evidence="6">
    <location>
        <begin position="58"/>
        <end position="78"/>
    </location>
</feature>
<keyword evidence="5 6" id="KW-0472">Membrane</keyword>
<comment type="similarity">
    <text evidence="2">Belongs to the autoinducer-2 exporter (AI-2E) (TC 2.A.86) family.</text>
</comment>
<dbReference type="Pfam" id="PF01594">
    <property type="entry name" value="AI-2E_transport"/>
    <property type="match status" value="1"/>
</dbReference>
<proteinExistence type="inferred from homology"/>
<feature type="transmembrane region" description="Helical" evidence="6">
    <location>
        <begin position="30"/>
        <end position="46"/>
    </location>
</feature>
<evidence type="ECO:0000256" key="2">
    <source>
        <dbReference type="ARBA" id="ARBA00009773"/>
    </source>
</evidence>
<evidence type="ECO:0000256" key="1">
    <source>
        <dbReference type="ARBA" id="ARBA00004141"/>
    </source>
</evidence>
<feature type="transmembrane region" description="Helical" evidence="6">
    <location>
        <begin position="307"/>
        <end position="340"/>
    </location>
</feature>
<dbReference type="PANTHER" id="PTHR21716:SF61">
    <property type="entry name" value="BLR8064 PROTEIN"/>
    <property type="match status" value="1"/>
</dbReference>
<dbReference type="InterPro" id="IPR002549">
    <property type="entry name" value="AI-2E-like"/>
</dbReference>
<feature type="transmembrane region" description="Helical" evidence="6">
    <location>
        <begin position="7"/>
        <end position="24"/>
    </location>
</feature>
<sequence length="355" mass="37667">MTETQRSVLSAGFSLAIILAALFVTQRFVLPLLWAAILCIATWPLYRRALRMLGNREILAAALTTVVAALVFVTPLVLGLTQAARQAPALAQLVASANTEGLAAPAWLHRIPMAGEAVYNWWQATLGQPHGLAHLLQDSSVGHMQSASEVLKRVGTGTLHRLIDIGFAFLCLFFFYKDGKALQGQLEAIGSHLIGAQRWTLYSLKVPTAVRATVNGLVLVGLAEGVLLGIGYQFAGVPSSMLWAAATGVLAIIPFGAPLAFGAVAALLVYQGNVAAAAAIAAWGFIVLFVADHFVRPTIIGNATKLPFLAVLLGILGGVETLGLIGLFVGPVVMTLFVTLWHEEKRFRHAPPRGA</sequence>
<feature type="transmembrane region" description="Helical" evidence="6">
    <location>
        <begin position="241"/>
        <end position="267"/>
    </location>
</feature>
<dbReference type="PANTHER" id="PTHR21716">
    <property type="entry name" value="TRANSMEMBRANE PROTEIN"/>
    <property type="match status" value="1"/>
</dbReference>
<evidence type="ECO:0000256" key="3">
    <source>
        <dbReference type="ARBA" id="ARBA00022692"/>
    </source>
</evidence>
<feature type="transmembrane region" description="Helical" evidence="6">
    <location>
        <begin position="274"/>
        <end position="295"/>
    </location>
</feature>
<accession>A0ABT2A8V2</accession>
<name>A0ABT2A8V2_9BURK</name>
<evidence type="ECO:0000256" key="4">
    <source>
        <dbReference type="ARBA" id="ARBA00022989"/>
    </source>
</evidence>
<feature type="transmembrane region" description="Helical" evidence="6">
    <location>
        <begin position="214"/>
        <end position="235"/>
    </location>
</feature>
<dbReference type="RefSeq" id="WP_258846311.1">
    <property type="nucleotide sequence ID" value="NZ_JANUGX010000017.1"/>
</dbReference>
<evidence type="ECO:0000256" key="6">
    <source>
        <dbReference type="SAM" id="Phobius"/>
    </source>
</evidence>
<evidence type="ECO:0000256" key="5">
    <source>
        <dbReference type="ARBA" id="ARBA00023136"/>
    </source>
</evidence>
<gene>
    <name evidence="7" type="ORF">NX782_15150</name>
</gene>
<dbReference type="EMBL" id="JANUGX010000017">
    <property type="protein sequence ID" value="MCS0590530.1"/>
    <property type="molecule type" value="Genomic_DNA"/>
</dbReference>